<comment type="caution">
    <text evidence="7">The sequence shown here is derived from an EMBL/GenBank/DDBJ whole genome shotgun (WGS) entry which is preliminary data.</text>
</comment>
<feature type="region of interest" description="Disordered" evidence="5">
    <location>
        <begin position="610"/>
        <end position="686"/>
    </location>
</feature>
<accession>A0AAV9J3F6</accession>
<dbReference type="InterPro" id="IPR041367">
    <property type="entry name" value="Znf-CCCH_4"/>
</dbReference>
<proteinExistence type="predicted"/>
<evidence type="ECO:0000259" key="6">
    <source>
        <dbReference type="PROSITE" id="PS50103"/>
    </source>
</evidence>
<dbReference type="AlphaFoldDB" id="A0AAV9J3F6"/>
<feature type="region of interest" description="Disordered" evidence="5">
    <location>
        <begin position="1"/>
        <end position="34"/>
    </location>
</feature>
<dbReference type="SMART" id="SM00356">
    <property type="entry name" value="ZnF_C3H1"/>
    <property type="match status" value="1"/>
</dbReference>
<feature type="region of interest" description="Disordered" evidence="5">
    <location>
        <begin position="166"/>
        <end position="220"/>
    </location>
</feature>
<dbReference type="GO" id="GO:0008270">
    <property type="term" value="F:zinc ion binding"/>
    <property type="evidence" value="ECO:0007669"/>
    <property type="project" value="UniProtKB-KW"/>
</dbReference>
<feature type="zinc finger region" description="C3H1-type" evidence="4">
    <location>
        <begin position="685"/>
        <end position="712"/>
    </location>
</feature>
<feature type="compositionally biased region" description="Low complexity" evidence="5">
    <location>
        <begin position="660"/>
        <end position="670"/>
    </location>
</feature>
<evidence type="ECO:0000256" key="2">
    <source>
        <dbReference type="ARBA" id="ARBA00022771"/>
    </source>
</evidence>
<feature type="compositionally biased region" description="Low complexity" evidence="5">
    <location>
        <begin position="444"/>
        <end position="468"/>
    </location>
</feature>
<dbReference type="InterPro" id="IPR000571">
    <property type="entry name" value="Znf_CCCH"/>
</dbReference>
<keyword evidence="8" id="KW-1185">Reference proteome</keyword>
<dbReference type="Gene3D" id="4.10.1000.10">
    <property type="entry name" value="Zinc finger, CCCH-type"/>
    <property type="match status" value="1"/>
</dbReference>
<evidence type="ECO:0000313" key="7">
    <source>
        <dbReference type="EMBL" id="KAK4538830.1"/>
    </source>
</evidence>
<feature type="compositionally biased region" description="Basic and acidic residues" evidence="5">
    <location>
        <begin position="193"/>
        <end position="212"/>
    </location>
</feature>
<keyword evidence="3 4" id="KW-0862">Zinc</keyword>
<protein>
    <recommendedName>
        <fullName evidence="6">C3H1-type domain-containing protein</fullName>
    </recommendedName>
</protein>
<dbReference type="Proteomes" id="UP001301350">
    <property type="component" value="Unassembled WGS sequence"/>
</dbReference>
<evidence type="ECO:0000256" key="5">
    <source>
        <dbReference type="SAM" id="MobiDB-lite"/>
    </source>
</evidence>
<dbReference type="SUPFAM" id="SSF90229">
    <property type="entry name" value="CCCH zinc finger"/>
    <property type="match status" value="1"/>
</dbReference>
<evidence type="ECO:0000256" key="3">
    <source>
        <dbReference type="ARBA" id="ARBA00022833"/>
    </source>
</evidence>
<evidence type="ECO:0000313" key="8">
    <source>
        <dbReference type="Proteomes" id="UP001301350"/>
    </source>
</evidence>
<feature type="domain" description="C3H1-type" evidence="6">
    <location>
        <begin position="685"/>
        <end position="712"/>
    </location>
</feature>
<evidence type="ECO:0000256" key="4">
    <source>
        <dbReference type="PROSITE-ProRule" id="PRU00723"/>
    </source>
</evidence>
<gene>
    <name evidence="7" type="ORF">CDCA_CDCA20G4855</name>
</gene>
<feature type="compositionally biased region" description="Low complexity" evidence="5">
    <location>
        <begin position="478"/>
        <end position="493"/>
    </location>
</feature>
<feature type="region of interest" description="Disordered" evidence="5">
    <location>
        <begin position="254"/>
        <end position="304"/>
    </location>
</feature>
<name>A0AAV9J3F6_CYACA</name>
<feature type="region of interest" description="Disordered" evidence="5">
    <location>
        <begin position="340"/>
        <end position="372"/>
    </location>
</feature>
<feature type="compositionally biased region" description="Low complexity" evidence="5">
    <location>
        <begin position="282"/>
        <end position="304"/>
    </location>
</feature>
<dbReference type="EMBL" id="JANCYW010000020">
    <property type="protein sequence ID" value="KAK4538830.1"/>
    <property type="molecule type" value="Genomic_DNA"/>
</dbReference>
<sequence>MCARVRTLSSSRQKGMSVAGRSEQLQRGPDEDRRESLLDALRATRDPGERTTAIDTLRSRLGGPSECRRWMRDTRVRSMLAQCIADALNDTPPHPSLLLNAVRAVQQLVQHMRREDIVECADESKALVKALKLLKKSKTMLEWSGEQSIQQEAAGLVSAMERIAGKHTAARREASAPNGHLDTTATAEVPPAHTDKLVSSEPTSKRPRPETREDVEESSAMAMAATADLCSTDPAPPHALPTRCDVIADESEAPIPCKRPSASGPEPTAHAARESKAKNNKATAPPRTALATAPMAPASSAKTALHVDRRKRVTFAPVDRLATVHYIEWVPGERTHAPINIHFHDDDDDDGGGDDNDGDGDEHKGDQHHRFASDAAVKAADEWSAGDGAGAFSEVAEEGRLMQRMRQRRRKALDEMHEEAPYYTPPHVFGCVSLPRHAAEEATEAATPVVGKKTGAHHTAATAASGSSEARRLEALERAGLLPSLQSSSSSISNPTTDDGPCSATESPAEAPIESAVDEQAAGRSRFGHFLVIPENRRATEPVLPNAKAAATIAAPTLAAPASQPASVRSDEELLQRFLATTDPEEQMRLLSNDRMYGIVTRYVAEQQQQQQQQSVEMTPTIAPPLGNAPLPTATTVGLGHADGGSAAANATGYPPAPPDATTTAAVIPPDQRRVAPPTGTSTGARPRKVCKYALQGKCRYGDKCWFVHPRNA</sequence>
<dbReference type="PROSITE" id="PS50103">
    <property type="entry name" value="ZF_C3H1"/>
    <property type="match status" value="1"/>
</dbReference>
<feature type="compositionally biased region" description="Basic and acidic residues" evidence="5">
    <location>
        <begin position="361"/>
        <end position="372"/>
    </location>
</feature>
<reference evidence="7 8" key="1">
    <citation type="submission" date="2022-07" db="EMBL/GenBank/DDBJ databases">
        <title>Genome-wide signatures of adaptation to extreme environments.</title>
        <authorList>
            <person name="Cho C.H."/>
            <person name="Yoon H.S."/>
        </authorList>
    </citation>
    <scope>NUCLEOTIDE SEQUENCE [LARGE SCALE GENOMIC DNA]</scope>
    <source>
        <strain evidence="7 8">DBV 063 E5</strain>
    </source>
</reference>
<keyword evidence="2 4" id="KW-0863">Zinc-finger</keyword>
<evidence type="ECO:0000256" key="1">
    <source>
        <dbReference type="ARBA" id="ARBA00022723"/>
    </source>
</evidence>
<organism evidence="7 8">
    <name type="scientific">Cyanidium caldarium</name>
    <name type="common">Red alga</name>
    <dbReference type="NCBI Taxonomy" id="2771"/>
    <lineage>
        <taxon>Eukaryota</taxon>
        <taxon>Rhodophyta</taxon>
        <taxon>Bangiophyceae</taxon>
        <taxon>Cyanidiales</taxon>
        <taxon>Cyanidiaceae</taxon>
        <taxon>Cyanidium</taxon>
    </lineage>
</organism>
<keyword evidence="1 4" id="KW-0479">Metal-binding</keyword>
<feature type="region of interest" description="Disordered" evidence="5">
    <location>
        <begin position="443"/>
        <end position="520"/>
    </location>
</feature>
<feature type="compositionally biased region" description="Acidic residues" evidence="5">
    <location>
        <begin position="346"/>
        <end position="360"/>
    </location>
</feature>
<dbReference type="Pfam" id="PF18044">
    <property type="entry name" value="zf-CCCH_4"/>
    <property type="match status" value="1"/>
</dbReference>
<dbReference type="InterPro" id="IPR036855">
    <property type="entry name" value="Znf_CCCH_sf"/>
</dbReference>